<feature type="domain" description="MIF4G" evidence="2">
    <location>
        <begin position="614"/>
        <end position="673"/>
    </location>
</feature>
<evidence type="ECO:0000313" key="4">
    <source>
        <dbReference type="EMBL" id="KAF8704083.1"/>
    </source>
</evidence>
<dbReference type="GO" id="GO:0035145">
    <property type="term" value="C:exon-exon junction complex"/>
    <property type="evidence" value="ECO:0007669"/>
    <property type="project" value="TreeGrafter"/>
</dbReference>
<feature type="compositionally biased region" description="Basic and acidic residues" evidence="1">
    <location>
        <begin position="754"/>
        <end position="788"/>
    </location>
</feature>
<sequence>MENTEKESRTGIRQDEEEHRSKREDEKVHLEELKRLVDLKAALRQSNLNPERPDANHMRALDSSIKRITTVIKKLKMINDEVKDALIEELKTVNLSKFVSEAVYYICNAKLRSTDIEAAVQICSLLHQRYTDFSPCLIQGLLKIFYSGMSEELNLDNNARAMKKRSALKLLMELYFVGIFEDVSTFTTIIKDLTSLEHLKDREATQTNLSLLASFARQGKFFLGLQQHEQDAYDEFFMGLNISSDQKRFFKKTFCSYYDAASGFLLSEHASLRVMESENAKILNDKGELSDENTALYEKLRRSFDQLLHSVSSLAEALDMQPPVMPEDGHTTRVTTGTDVTPGKESSVVQHIWDDEDTKTFYESLPDLRTFVPAVLLGEAKPKLEEQHGIHKLSDEFTMPSKTEVSDNCENSIPDHQYDAKANDEPKNTMNTKKETFEEKIDGRKGDTEIEKVRSTDGASLDNLLQKLPRCCSRDLIDQLAVRRDYIFCMSVQMGQLCPLILKLTYQLPFSVATLSPYMKNLPSMLLSMLEEEFNFLINKKDQIKIEAKIRNIRFIGELCKFKIAPSCLVFSCLKYIRRLLFSDLDKSTVQHVLLQLLKLPWAECERCHDLTFKVLEEIRVGLELNNYAMQQQRLAHMRFLGELYNYEYIDSSVVFETLYLLISFGHRTPEDMFADLRPNMTRHSSIEGLNDALIQLEENERVITAEKCEHERHSDSESQLKQSAFDANGKRAANRPKKNVKDHDEVAESESSFDSRSRYLNAHEDGEHFPYEERSEDRLENERHSDGTDAPIGSDEEETVDVQRTVVQVDPDQEDFDRELKAILQESLKSRKLELARPTANMTIPMNAFEGSKDLMATEAADKENVCGEIGQPGDLGDVRVKVLVKKGHKQQAKQMVIPGDCPLVQSTRQQGAAELEEMQNIKQKILEYNEREEEELSRVSLHGGDWGQGGSGNMPLAGSPGHVSWNGPKRGGGVRRHYWVAGGFYRGYGRR</sequence>
<feature type="compositionally biased region" description="Basic and acidic residues" evidence="1">
    <location>
        <begin position="709"/>
        <end position="719"/>
    </location>
</feature>
<dbReference type="SUPFAM" id="SSF48371">
    <property type="entry name" value="ARM repeat"/>
    <property type="match status" value="3"/>
</dbReference>
<dbReference type="InterPro" id="IPR016024">
    <property type="entry name" value="ARM-type_fold"/>
</dbReference>
<evidence type="ECO:0000259" key="2">
    <source>
        <dbReference type="Pfam" id="PF02854"/>
    </source>
</evidence>
<dbReference type="GO" id="GO:0003723">
    <property type="term" value="F:RNA binding"/>
    <property type="evidence" value="ECO:0007669"/>
    <property type="project" value="InterPro"/>
</dbReference>
<dbReference type="Proteomes" id="UP000636709">
    <property type="component" value="Unassembled WGS sequence"/>
</dbReference>
<feature type="region of interest" description="Disordered" evidence="1">
    <location>
        <begin position="709"/>
        <end position="801"/>
    </location>
</feature>
<dbReference type="AlphaFoldDB" id="A0A835BPC1"/>
<dbReference type="Pfam" id="PF04050">
    <property type="entry name" value="Upf2"/>
    <property type="match status" value="1"/>
</dbReference>
<feature type="domain" description="MIF4G" evidence="2">
    <location>
        <begin position="512"/>
        <end position="575"/>
    </location>
</feature>
<feature type="region of interest" description="Disordered" evidence="1">
    <location>
        <begin position="321"/>
        <end position="346"/>
    </location>
</feature>
<gene>
    <name evidence="4" type="ORF">HU200_031569</name>
</gene>
<dbReference type="PANTHER" id="PTHR12839:SF10">
    <property type="entry name" value="MIF4G DOMAIN-CONTAINING PROTEIN"/>
    <property type="match status" value="1"/>
</dbReference>
<name>A0A835BPC1_9POAL</name>
<dbReference type="GO" id="GO:0005737">
    <property type="term" value="C:cytoplasm"/>
    <property type="evidence" value="ECO:0007669"/>
    <property type="project" value="TreeGrafter"/>
</dbReference>
<feature type="domain" description="Up-frameshift suppressor 2 C-terminal" evidence="3">
    <location>
        <begin position="797"/>
        <end position="929"/>
    </location>
</feature>
<evidence type="ECO:0008006" key="6">
    <source>
        <dbReference type="Google" id="ProtNLM"/>
    </source>
</evidence>
<comment type="caution">
    <text evidence="4">The sequence shown here is derived from an EMBL/GenBank/DDBJ whole genome shotgun (WGS) entry which is preliminary data.</text>
</comment>
<proteinExistence type="predicted"/>
<organism evidence="4 5">
    <name type="scientific">Digitaria exilis</name>
    <dbReference type="NCBI Taxonomy" id="1010633"/>
    <lineage>
        <taxon>Eukaryota</taxon>
        <taxon>Viridiplantae</taxon>
        <taxon>Streptophyta</taxon>
        <taxon>Embryophyta</taxon>
        <taxon>Tracheophyta</taxon>
        <taxon>Spermatophyta</taxon>
        <taxon>Magnoliopsida</taxon>
        <taxon>Liliopsida</taxon>
        <taxon>Poales</taxon>
        <taxon>Poaceae</taxon>
        <taxon>PACMAD clade</taxon>
        <taxon>Panicoideae</taxon>
        <taxon>Panicodae</taxon>
        <taxon>Paniceae</taxon>
        <taxon>Anthephorinae</taxon>
        <taxon>Digitaria</taxon>
    </lineage>
</organism>
<keyword evidence="5" id="KW-1185">Reference proteome</keyword>
<dbReference type="OrthoDB" id="27832at2759"/>
<dbReference type="Gene3D" id="1.25.40.180">
    <property type="match status" value="3"/>
</dbReference>
<dbReference type="GO" id="GO:0000184">
    <property type="term" value="P:nuclear-transcribed mRNA catabolic process, nonsense-mediated decay"/>
    <property type="evidence" value="ECO:0007669"/>
    <property type="project" value="InterPro"/>
</dbReference>
<dbReference type="Pfam" id="PF02854">
    <property type="entry name" value="MIF4G"/>
    <property type="match status" value="2"/>
</dbReference>
<dbReference type="EMBL" id="JACEFO010001776">
    <property type="protein sequence ID" value="KAF8704083.1"/>
    <property type="molecule type" value="Genomic_DNA"/>
</dbReference>
<dbReference type="InterPro" id="IPR003890">
    <property type="entry name" value="MIF4G-like_typ-3"/>
</dbReference>
<evidence type="ECO:0000313" key="5">
    <source>
        <dbReference type="Proteomes" id="UP000636709"/>
    </source>
</evidence>
<evidence type="ECO:0000259" key="3">
    <source>
        <dbReference type="Pfam" id="PF04050"/>
    </source>
</evidence>
<dbReference type="InterPro" id="IPR039762">
    <property type="entry name" value="Nmd2/UPF2"/>
</dbReference>
<protein>
    <recommendedName>
        <fullName evidence="6">Regulator of nonsense transcripts 2</fullName>
    </recommendedName>
</protein>
<reference evidence="4" key="1">
    <citation type="submission" date="2020-07" db="EMBL/GenBank/DDBJ databases">
        <title>Genome sequence and genetic diversity analysis of an under-domesticated orphan crop, white fonio (Digitaria exilis).</title>
        <authorList>
            <person name="Bennetzen J.L."/>
            <person name="Chen S."/>
            <person name="Ma X."/>
            <person name="Wang X."/>
            <person name="Yssel A.E.J."/>
            <person name="Chaluvadi S.R."/>
            <person name="Johnson M."/>
            <person name="Gangashetty P."/>
            <person name="Hamidou F."/>
            <person name="Sanogo M.D."/>
            <person name="Zwaenepoel A."/>
            <person name="Wallace J."/>
            <person name="Van De Peer Y."/>
            <person name="Van Deynze A."/>
        </authorList>
    </citation>
    <scope>NUCLEOTIDE SEQUENCE</scope>
    <source>
        <tissue evidence="4">Leaves</tissue>
    </source>
</reference>
<feature type="region of interest" description="Disordered" evidence="1">
    <location>
        <begin position="1"/>
        <end position="27"/>
    </location>
</feature>
<evidence type="ECO:0000256" key="1">
    <source>
        <dbReference type="SAM" id="MobiDB-lite"/>
    </source>
</evidence>
<dbReference type="PANTHER" id="PTHR12839">
    <property type="entry name" value="NONSENSE-MEDIATED MRNA DECAY PROTEIN 2 UP-FRAMESHIFT SUPPRESSOR 2"/>
    <property type="match status" value="1"/>
</dbReference>
<dbReference type="InterPro" id="IPR007193">
    <property type="entry name" value="Upf2/Nmd2_C"/>
</dbReference>
<feature type="compositionally biased region" description="Low complexity" evidence="1">
    <location>
        <begin position="332"/>
        <end position="341"/>
    </location>
</feature>
<accession>A0A835BPC1</accession>